<reference evidence="2" key="1">
    <citation type="journal article" date="2020" name="Fungal Divers.">
        <title>Resolving the Mortierellaceae phylogeny through synthesis of multi-gene phylogenetics and phylogenomics.</title>
        <authorList>
            <person name="Vandepol N."/>
            <person name="Liber J."/>
            <person name="Desiro A."/>
            <person name="Na H."/>
            <person name="Kennedy M."/>
            <person name="Barry K."/>
            <person name="Grigoriev I.V."/>
            <person name="Miller A.N."/>
            <person name="O'Donnell K."/>
            <person name="Stajich J.E."/>
            <person name="Bonito G."/>
        </authorList>
    </citation>
    <scope>NUCLEOTIDE SEQUENCE</scope>
    <source>
        <strain evidence="2">BC1065</strain>
    </source>
</reference>
<name>A0A9P6U5P5_9FUNG</name>
<comment type="caution">
    <text evidence="2">The sequence shown here is derived from an EMBL/GenBank/DDBJ whole genome shotgun (WGS) entry which is preliminary data.</text>
</comment>
<sequence length="180" mass="19541">NVGQVVAVLAKHHGLRVIGSVGSDEKVDFLLNTIQIDYAFNYKKHGTATELEKAAPVELDLVVDGVGGEILGIAIDKVKSRGCIITLGNLSASSSKKGERYRLKNVHQLIDKYATLQGYVVFAHVYEYLEFLAQVIPLVGSGKLHVNETIVEGLESGPKAFIESTQGRFTGKVLLRVAHL</sequence>
<dbReference type="Gene3D" id="3.40.50.720">
    <property type="entry name" value="NAD(P)-binding Rossmann-like Domain"/>
    <property type="match status" value="1"/>
</dbReference>
<evidence type="ECO:0000313" key="2">
    <source>
        <dbReference type="EMBL" id="KAG0261671.1"/>
    </source>
</evidence>
<dbReference type="SUPFAM" id="SSF51735">
    <property type="entry name" value="NAD(P)-binding Rossmann-fold domains"/>
    <property type="match status" value="1"/>
</dbReference>
<dbReference type="InterPro" id="IPR036291">
    <property type="entry name" value="NAD(P)-bd_dom_sf"/>
</dbReference>
<dbReference type="Gene3D" id="3.90.180.10">
    <property type="entry name" value="Medium-chain alcohol dehydrogenases, catalytic domain"/>
    <property type="match status" value="1"/>
</dbReference>
<dbReference type="EMBL" id="JAAAJB010000209">
    <property type="protein sequence ID" value="KAG0261671.1"/>
    <property type="molecule type" value="Genomic_DNA"/>
</dbReference>
<gene>
    <name evidence="2" type="ORF">DFQ27_002828</name>
</gene>
<feature type="domain" description="Alcohol dehydrogenase-like C-terminal" evidence="1">
    <location>
        <begin position="2"/>
        <end position="132"/>
    </location>
</feature>
<feature type="non-terminal residue" evidence="2">
    <location>
        <position position="1"/>
    </location>
</feature>
<dbReference type="OrthoDB" id="809632at2759"/>
<dbReference type="InterPro" id="IPR045010">
    <property type="entry name" value="MDR_fam"/>
</dbReference>
<dbReference type="AlphaFoldDB" id="A0A9P6U5P5"/>
<evidence type="ECO:0000259" key="1">
    <source>
        <dbReference type="Pfam" id="PF00107"/>
    </source>
</evidence>
<keyword evidence="3" id="KW-1185">Reference proteome</keyword>
<evidence type="ECO:0000313" key="3">
    <source>
        <dbReference type="Proteomes" id="UP000807716"/>
    </source>
</evidence>
<proteinExistence type="predicted"/>
<accession>A0A9P6U5P5</accession>
<dbReference type="GO" id="GO:0016628">
    <property type="term" value="F:oxidoreductase activity, acting on the CH-CH group of donors, NAD or NADP as acceptor"/>
    <property type="evidence" value="ECO:0007669"/>
    <property type="project" value="InterPro"/>
</dbReference>
<organism evidence="2 3">
    <name type="scientific">Actinomortierella ambigua</name>
    <dbReference type="NCBI Taxonomy" id="1343610"/>
    <lineage>
        <taxon>Eukaryota</taxon>
        <taxon>Fungi</taxon>
        <taxon>Fungi incertae sedis</taxon>
        <taxon>Mucoromycota</taxon>
        <taxon>Mortierellomycotina</taxon>
        <taxon>Mortierellomycetes</taxon>
        <taxon>Mortierellales</taxon>
        <taxon>Mortierellaceae</taxon>
        <taxon>Actinomortierella</taxon>
    </lineage>
</organism>
<dbReference type="Proteomes" id="UP000807716">
    <property type="component" value="Unassembled WGS sequence"/>
</dbReference>
<protein>
    <recommendedName>
        <fullName evidence="1">Alcohol dehydrogenase-like C-terminal domain-containing protein</fullName>
    </recommendedName>
</protein>
<dbReference type="PANTHER" id="PTHR43205">
    <property type="entry name" value="PROSTAGLANDIN REDUCTASE"/>
    <property type="match status" value="1"/>
</dbReference>
<dbReference type="InterPro" id="IPR013149">
    <property type="entry name" value="ADH-like_C"/>
</dbReference>
<dbReference type="Pfam" id="PF00107">
    <property type="entry name" value="ADH_zinc_N"/>
    <property type="match status" value="1"/>
</dbReference>
<dbReference type="PANTHER" id="PTHR43205:SF7">
    <property type="entry name" value="PROSTAGLANDIN REDUCTASE 1"/>
    <property type="match status" value="1"/>
</dbReference>